<comment type="pathway">
    <text evidence="5">Amino-acid biosynthesis.</text>
</comment>
<evidence type="ECO:0000256" key="5">
    <source>
        <dbReference type="ARBA" id="ARBA00029440"/>
    </source>
</evidence>
<dbReference type="InterPro" id="IPR046825">
    <property type="entry name" value="PDH_C"/>
</dbReference>
<dbReference type="InterPro" id="IPR036291">
    <property type="entry name" value="NAD(P)-bd_dom_sf"/>
</dbReference>
<keyword evidence="2" id="KW-0560">Oxidoreductase</keyword>
<evidence type="ECO:0000256" key="3">
    <source>
        <dbReference type="ARBA" id="ARBA00023027"/>
    </source>
</evidence>
<dbReference type="Pfam" id="PF02153">
    <property type="entry name" value="PDH_N"/>
    <property type="match status" value="1"/>
</dbReference>
<dbReference type="SUPFAM" id="SSF51735">
    <property type="entry name" value="NAD(P)-binding Rossmann-fold domains"/>
    <property type="match status" value="1"/>
</dbReference>
<keyword evidence="3" id="KW-0520">NAD</keyword>
<dbReference type="EMBL" id="FRYL01000025">
    <property type="protein sequence ID" value="SHO81061.1"/>
    <property type="molecule type" value="Genomic_DNA"/>
</dbReference>
<evidence type="ECO:0000256" key="2">
    <source>
        <dbReference type="ARBA" id="ARBA00023002"/>
    </source>
</evidence>
<evidence type="ECO:0000313" key="7">
    <source>
        <dbReference type="EMBL" id="SHO81061.1"/>
    </source>
</evidence>
<dbReference type="Pfam" id="PF20463">
    <property type="entry name" value="PDH_C"/>
    <property type="match status" value="1"/>
</dbReference>
<dbReference type="PANTHER" id="PTHR21363">
    <property type="entry name" value="PREPHENATE DEHYDROGENASE"/>
    <property type="match status" value="1"/>
</dbReference>
<dbReference type="FunFam" id="3.40.50.720:FF:000208">
    <property type="entry name" value="Prephenate dehydrogenase"/>
    <property type="match status" value="1"/>
</dbReference>
<evidence type="ECO:0000256" key="1">
    <source>
        <dbReference type="ARBA" id="ARBA00022605"/>
    </source>
</evidence>
<keyword evidence="1" id="KW-0028">Amino-acid biosynthesis</keyword>
<dbReference type="GO" id="GO:0008977">
    <property type="term" value="F:prephenate dehydrogenase (NAD+) activity"/>
    <property type="evidence" value="ECO:0007669"/>
    <property type="project" value="InterPro"/>
</dbReference>
<protein>
    <recommendedName>
        <fullName evidence="6">Prephenate/arogenate dehydrogenase domain-containing protein</fullName>
    </recommendedName>
</protein>
<evidence type="ECO:0000259" key="6">
    <source>
        <dbReference type="PROSITE" id="PS51176"/>
    </source>
</evidence>
<dbReference type="Gene3D" id="3.40.50.720">
    <property type="entry name" value="NAD(P)-binding Rossmann-like Domain"/>
    <property type="match status" value="1"/>
</dbReference>
<dbReference type="PANTHER" id="PTHR21363:SF0">
    <property type="entry name" value="PREPHENATE DEHYDROGENASE [NADP(+)]"/>
    <property type="match status" value="1"/>
</dbReference>
<dbReference type="InterPro" id="IPR046826">
    <property type="entry name" value="PDH_N"/>
</dbReference>
<dbReference type="SUPFAM" id="SSF48179">
    <property type="entry name" value="6-phosphogluconate dehydrogenase C-terminal domain-like"/>
    <property type="match status" value="1"/>
</dbReference>
<dbReference type="InterPro" id="IPR003099">
    <property type="entry name" value="Prephen_DH"/>
</dbReference>
<dbReference type="AlphaFoldDB" id="A0A1W1EJM1"/>
<proteinExistence type="predicted"/>
<dbReference type="InterPro" id="IPR008927">
    <property type="entry name" value="6-PGluconate_DH-like_C_sf"/>
</dbReference>
<accession>A0A1W1EJM1</accession>
<dbReference type="GO" id="GO:0004665">
    <property type="term" value="F:prephenate dehydrogenase (NADP+) activity"/>
    <property type="evidence" value="ECO:0007669"/>
    <property type="project" value="InterPro"/>
</dbReference>
<dbReference type="NCBIfam" id="NF006307">
    <property type="entry name" value="PRK08507.1"/>
    <property type="match status" value="1"/>
</dbReference>
<dbReference type="Gene3D" id="1.10.3660.10">
    <property type="entry name" value="6-phosphogluconate dehydrogenase C-terminal like domain"/>
    <property type="match status" value="1"/>
</dbReference>
<dbReference type="GO" id="GO:0006571">
    <property type="term" value="P:tyrosine biosynthetic process"/>
    <property type="evidence" value="ECO:0007669"/>
    <property type="project" value="InterPro"/>
</dbReference>
<dbReference type="PROSITE" id="PS51176">
    <property type="entry name" value="PDH_ADH"/>
    <property type="match status" value="1"/>
</dbReference>
<gene>
    <name evidence="7" type="ORF">MNB_SV-15-218</name>
</gene>
<organism evidence="7">
    <name type="scientific">hydrothermal vent metagenome</name>
    <dbReference type="NCBI Taxonomy" id="652676"/>
    <lineage>
        <taxon>unclassified sequences</taxon>
        <taxon>metagenomes</taxon>
        <taxon>ecological metagenomes</taxon>
    </lineage>
</organism>
<reference evidence="7" key="1">
    <citation type="submission" date="2016-10" db="EMBL/GenBank/DDBJ databases">
        <authorList>
            <person name="de Groot N.N."/>
        </authorList>
    </citation>
    <scope>NUCLEOTIDE SEQUENCE</scope>
</reference>
<name>A0A1W1EJM1_9ZZZZ</name>
<evidence type="ECO:0000256" key="4">
    <source>
        <dbReference type="ARBA" id="ARBA00023141"/>
    </source>
</evidence>
<sequence length="279" mass="31304">MCQIKIGIIGLGLMGGSLGLALKSLDRDYHIIGLDHNQSHLDEALKLKLVDEIVDDIKDIEKCNIIFLAIPVDAIIATTNNLQNISKDTTIIDLGSTKYKISNSIPPKIRENFVTAHPMAGTENFGPSSAFIGLYEDKTVVLCDLEKSGEKQRIIAKDIFHSIGMNIVYMDSKEHDIHTAYISHMPHALSYALANSVLNQEDPKNILALAGGGFRDMSRIAKSSANMWEDIFRQNRDNLIDALTHVSNELDYCKRLIEKDEYEELNQWMKKANILHKII</sequence>
<keyword evidence="4" id="KW-0057">Aromatic amino acid biosynthesis</keyword>
<dbReference type="InterPro" id="IPR050812">
    <property type="entry name" value="Preph/Arog_dehydrog"/>
</dbReference>
<feature type="domain" description="Prephenate/arogenate dehydrogenase" evidence="6">
    <location>
        <begin position="4"/>
        <end position="279"/>
    </location>
</feature>
<dbReference type="GO" id="GO:0070403">
    <property type="term" value="F:NAD+ binding"/>
    <property type="evidence" value="ECO:0007669"/>
    <property type="project" value="InterPro"/>
</dbReference>
<dbReference type="FunFam" id="1.10.3660.10:FF:000003">
    <property type="entry name" value="Prephenate dehydrogenase"/>
    <property type="match status" value="1"/>
</dbReference>